<dbReference type="Proteomes" id="UP000569329">
    <property type="component" value="Unassembled WGS sequence"/>
</dbReference>
<organism evidence="1 2">
    <name type="scientific">Halosaccharopolyspora lacisalsi</name>
    <dbReference type="NCBI Taxonomy" id="1000566"/>
    <lineage>
        <taxon>Bacteria</taxon>
        <taxon>Bacillati</taxon>
        <taxon>Actinomycetota</taxon>
        <taxon>Actinomycetes</taxon>
        <taxon>Pseudonocardiales</taxon>
        <taxon>Pseudonocardiaceae</taxon>
        <taxon>Halosaccharopolyspora</taxon>
    </lineage>
</organism>
<comment type="caution">
    <text evidence="1">The sequence shown here is derived from an EMBL/GenBank/DDBJ whole genome shotgun (WGS) entry which is preliminary data.</text>
</comment>
<dbReference type="AlphaFoldDB" id="A0A839E7D9"/>
<reference evidence="1 2" key="1">
    <citation type="submission" date="2020-07" db="EMBL/GenBank/DDBJ databases">
        <title>Sequencing the genomes of 1000 actinobacteria strains.</title>
        <authorList>
            <person name="Klenk H.-P."/>
        </authorList>
    </citation>
    <scope>NUCLEOTIDE SEQUENCE [LARGE SCALE GENOMIC DNA]</scope>
    <source>
        <strain evidence="1 2">DSM 45975</strain>
    </source>
</reference>
<dbReference type="EMBL" id="JACGWZ010000007">
    <property type="protein sequence ID" value="MBA8827201.1"/>
    <property type="molecule type" value="Genomic_DNA"/>
</dbReference>
<name>A0A839E7D9_9PSEU</name>
<evidence type="ECO:0000313" key="2">
    <source>
        <dbReference type="Proteomes" id="UP000569329"/>
    </source>
</evidence>
<gene>
    <name evidence="1" type="ORF">FHX42_004585</name>
</gene>
<protein>
    <submittedName>
        <fullName evidence="1">Uncharacterized protein</fullName>
    </submittedName>
</protein>
<evidence type="ECO:0000313" key="1">
    <source>
        <dbReference type="EMBL" id="MBA8827201.1"/>
    </source>
</evidence>
<proteinExistence type="predicted"/>
<accession>A0A839E7D9</accession>
<keyword evidence="2" id="KW-1185">Reference proteome</keyword>
<sequence length="43" mass="4230">MTARWVAVFVGSGVAALAGQSSATALKVSVRATRATESPPGGI</sequence>